<reference evidence="1 2" key="1">
    <citation type="submission" date="2019-11" db="EMBL/GenBank/DDBJ databases">
        <title>Metabolism of dissolved organic matter in forest soils.</title>
        <authorList>
            <person name="Cyle K.T."/>
            <person name="Wilhelm R.C."/>
            <person name="Martinez C.E."/>
        </authorList>
    </citation>
    <scope>NUCLEOTIDE SEQUENCE [LARGE SCALE GENOMIC DNA]</scope>
    <source>
        <strain evidence="1 2">5N</strain>
    </source>
</reference>
<protein>
    <submittedName>
        <fullName evidence="1">Uncharacterized protein</fullName>
    </submittedName>
</protein>
<organism evidence="1 2">
    <name type="scientific">Paraburkholderia elongata</name>
    <dbReference type="NCBI Taxonomy" id="2675747"/>
    <lineage>
        <taxon>Bacteria</taxon>
        <taxon>Pseudomonadati</taxon>
        <taxon>Pseudomonadota</taxon>
        <taxon>Betaproteobacteria</taxon>
        <taxon>Burkholderiales</taxon>
        <taxon>Burkholderiaceae</taxon>
        <taxon>Paraburkholderia</taxon>
    </lineage>
</organism>
<accession>A0A972SQ44</accession>
<keyword evidence="2" id="KW-1185">Reference proteome</keyword>
<proteinExistence type="predicted"/>
<gene>
    <name evidence="1" type="ORF">GNZ13_46160</name>
</gene>
<evidence type="ECO:0000313" key="1">
    <source>
        <dbReference type="EMBL" id="NPT61720.1"/>
    </source>
</evidence>
<dbReference type="RefSeq" id="WP_172177599.1">
    <property type="nucleotide sequence ID" value="NZ_WOEZ01000279.1"/>
</dbReference>
<dbReference type="EMBL" id="WOEZ01000279">
    <property type="protein sequence ID" value="NPT61720.1"/>
    <property type="molecule type" value="Genomic_DNA"/>
</dbReference>
<name>A0A972SQ44_9BURK</name>
<dbReference type="AlphaFoldDB" id="A0A972SQ44"/>
<dbReference type="Proteomes" id="UP000655523">
    <property type="component" value="Unassembled WGS sequence"/>
</dbReference>
<comment type="caution">
    <text evidence="1">The sequence shown here is derived from an EMBL/GenBank/DDBJ whole genome shotgun (WGS) entry which is preliminary data.</text>
</comment>
<sequence length="132" mass="15718">MTIEPLQLKLSCTRKSKTKSELERDLTNILTSNPDISFYALANELGVTYLRLKSLFPELAVELRKRREMRVRKRKWRRLLGIGRALLVVKRQLAEEGRVFNKWNVHARTGILIRQDQVEERLFQWVRQRQSS</sequence>
<evidence type="ECO:0000313" key="2">
    <source>
        <dbReference type="Proteomes" id="UP000655523"/>
    </source>
</evidence>